<dbReference type="Pfam" id="PF13365">
    <property type="entry name" value="Trypsin_2"/>
    <property type="match status" value="1"/>
</dbReference>
<dbReference type="Gene3D" id="1.25.40.10">
    <property type="entry name" value="Tetratricopeptide repeat domain"/>
    <property type="match status" value="1"/>
</dbReference>
<dbReference type="InterPro" id="IPR009003">
    <property type="entry name" value="Peptidase_S1_PA"/>
</dbReference>
<accession>A0A1C4YX09</accession>
<dbReference type="SUPFAM" id="SSF50494">
    <property type="entry name" value="Trypsin-like serine proteases"/>
    <property type="match status" value="1"/>
</dbReference>
<protein>
    <submittedName>
        <fullName evidence="1">Trypsin-like peptidase domain-containing protein</fullName>
    </submittedName>
</protein>
<gene>
    <name evidence="1" type="ORF">GA0074695_4808</name>
</gene>
<organism evidence="1 2">
    <name type="scientific">Micromonospora viridifaciens</name>
    <dbReference type="NCBI Taxonomy" id="1881"/>
    <lineage>
        <taxon>Bacteria</taxon>
        <taxon>Bacillati</taxon>
        <taxon>Actinomycetota</taxon>
        <taxon>Actinomycetes</taxon>
        <taxon>Micromonosporales</taxon>
        <taxon>Micromonosporaceae</taxon>
        <taxon>Micromonospora</taxon>
    </lineage>
</organism>
<name>A0A1C4YX09_MICVI</name>
<evidence type="ECO:0000313" key="1">
    <source>
        <dbReference type="EMBL" id="SCF25167.1"/>
    </source>
</evidence>
<dbReference type="Proteomes" id="UP000198242">
    <property type="component" value="Chromosome I"/>
</dbReference>
<dbReference type="EMBL" id="LT607411">
    <property type="protein sequence ID" value="SCF25167.1"/>
    <property type="molecule type" value="Genomic_DNA"/>
</dbReference>
<dbReference type="RefSeq" id="WP_089008240.1">
    <property type="nucleotide sequence ID" value="NZ_LT607411.1"/>
</dbReference>
<dbReference type="SUPFAM" id="SSF48452">
    <property type="entry name" value="TPR-like"/>
    <property type="match status" value="1"/>
</dbReference>
<proteinExistence type="predicted"/>
<sequence>MRITSVAEVFGGASGTGYVVGQDLILTASHSVADDHGVSVRTLGSADWIDADVVWRGSGSVDAALVRTRTPLPADAVDPVLQWGKAGIQAQISCRVTGFPAVAVLPDHVRDADTFLGQTVPGAGYKDGRLVIQSAGGPRDSTVSASPWAGMSGAAVFSSPESYLLGIVEKVSTGYPNNRLKVLPASILLNDPAFRTLVGGPAAHSVTTSGSVLRPPYASLPESHPESWLLEPRYAVVDFVDDGRQLDELVKWATSPEQFSIGAVNGTGGMGKSRLAAELAERLRQAGWDAGYLNTENGQSWRETSSEYPLLIIIDYASRFVEPLAGLVERLSTDPSGRPIRLLLLERRMGAWWETVNRLTRRLAQHHLGHHVTLQKGAISPELVSRHIEVAMSSLSRKFGVEPIPSSEVPSEGADSPLLIHIAVLLTLRGTDAAPATRGALLQALLDREVTRWEVALGAHKLGHLHNTQAAQLAAVASLVRPTRDEAKVLLAEMPEVCPPSDVVKAIEWLTDMLGSEDGVIRPIGPDLVVEHLLETLPDLHSLVLRLLAACDTVTAAHRARMFHLLSLSAQSGENSRNALTAALTKYLPELLETEISDVETQNLGFLTAALSASDKTNLALSRTAQRVAPTIPADSKRLAEVRAEVFELAIVRARKLAGGRIGDVPDELVVDERAEAFADLGLLLIHWGLSLGHLNGWGQAQAATLEAVEIFSALSVKFGNFGDRRQLAIAHSHAGKFFRNLDLHHESARFATKATELWRTLAKEDSDQKEDLAIALTNLADSLCSAGRPAEAIPYSVEAIAILRSELQQGHGSATPHLEQALSEVAHHWMDVGDAGLAWAAINEAATFKGFIVGEEVETDDLDSVGYLNGLAAELHLRAGNLEEAKSCATLSASAYGHYVQEFQANFSYFQGSLQRLLKVLDAAGDEEQASSMRADLAHLLVEPDPANYDEHIKAFGAFKHVIKSV</sequence>
<keyword evidence="2" id="KW-1185">Reference proteome</keyword>
<evidence type="ECO:0000313" key="2">
    <source>
        <dbReference type="Proteomes" id="UP000198242"/>
    </source>
</evidence>
<dbReference type="OrthoDB" id="3218567at2"/>
<dbReference type="InterPro" id="IPR011990">
    <property type="entry name" value="TPR-like_helical_dom_sf"/>
</dbReference>
<dbReference type="AlphaFoldDB" id="A0A1C4YX09"/>
<reference evidence="2" key="1">
    <citation type="submission" date="2016-06" db="EMBL/GenBank/DDBJ databases">
        <authorList>
            <person name="Varghese N."/>
            <person name="Submissions Spin"/>
        </authorList>
    </citation>
    <scope>NUCLEOTIDE SEQUENCE [LARGE SCALE GENOMIC DNA]</scope>
    <source>
        <strain evidence="2">DSM 43909</strain>
    </source>
</reference>